<dbReference type="InterPro" id="IPR022086">
    <property type="entry name" value="IMCp"/>
</dbReference>
<proteinExistence type="predicted"/>
<sequence length="634" mass="73434">MMEDKQCKLLLSECCKGNYAAPVISMNIESDQAYEEGNDYTYQSSERPVINVKGDQPVFNIPVYQDKYVRDKIIESSKYEIQDVVQPKYYSQETKHDVPTVELLYKERKINIPQEKILENPVDVDIPIGYVPIYSPIWDVREIPRVIPKYEGEQKIIEVEVPQIKYIDKYVEKEIIVDIKEKIVPKITEMEKQVDIVKYQWKEKYQDVPVCKYVPKIDVELDCPPPLIVPYPEVHFQNISEVLNPNQKAIDIPPELLKNNTSYIQQAPIMNREASEKRPFFEFARLISKKDRKLGSHQGDQEKSQIDSYREIDGYKEVVGYREVEDDYEDKNDIVLTPDGQRQNVEDKNKKTKKKNWLFCSFNNCKDQRGETSLNDIDPQTGYPKSMPKDFSAFFKKDLNKVKKQMGIYTDTKSTASSNFIEKSPVNPTIEYVGKIDKPPIDGGKLDSISFKLHAIEVHQFIPVPNMPKPKFLDLVPPENFEQNDISSIQNLFGSTSEGWVDPKITGFIAPMMNDVLHGNVQPQSPFFNKLSINNNKNQTKSFTSIPGENCNSDNYKYVGNYHGGMDHTQQGDYQSGMDHTQQDDYQSGMDHMQQDDYQSGMDHMQQDDYINYDNNSSLNYINENYESHDAVIY</sequence>
<dbReference type="EMBL" id="FLQW01000990">
    <property type="protein sequence ID" value="SBS87154.1"/>
    <property type="molecule type" value="Genomic_DNA"/>
</dbReference>
<gene>
    <name evidence="1" type="ORF">PMALA_018620</name>
</gene>
<dbReference type="Pfam" id="PF12314">
    <property type="entry name" value="IMCp"/>
    <property type="match status" value="1"/>
</dbReference>
<accession>A0A1A8W652</accession>
<reference evidence="2" key="1">
    <citation type="submission" date="2016-05" db="EMBL/GenBank/DDBJ databases">
        <authorList>
            <person name="Naeem Raeece"/>
        </authorList>
    </citation>
    <scope>NUCLEOTIDE SEQUENCE [LARGE SCALE GENOMIC DNA]</scope>
</reference>
<protein>
    <submittedName>
        <fullName evidence="1">Inner membrane complex protein 1j, putative</fullName>
    </submittedName>
</protein>
<organism evidence="1 2">
    <name type="scientific">Plasmodium malariae</name>
    <dbReference type="NCBI Taxonomy" id="5858"/>
    <lineage>
        <taxon>Eukaryota</taxon>
        <taxon>Sar</taxon>
        <taxon>Alveolata</taxon>
        <taxon>Apicomplexa</taxon>
        <taxon>Aconoidasida</taxon>
        <taxon>Haemosporida</taxon>
        <taxon>Plasmodiidae</taxon>
        <taxon>Plasmodium</taxon>
        <taxon>Plasmodium (Plasmodium)</taxon>
    </lineage>
</organism>
<evidence type="ECO:0000313" key="1">
    <source>
        <dbReference type="EMBL" id="SBS87154.1"/>
    </source>
</evidence>
<dbReference type="VEuPathDB" id="PlasmoDB:PmUG01_11042200"/>
<dbReference type="Proteomes" id="UP000078597">
    <property type="component" value="Unassembled WGS sequence"/>
</dbReference>
<evidence type="ECO:0000313" key="2">
    <source>
        <dbReference type="Proteomes" id="UP000078597"/>
    </source>
</evidence>
<name>A0A1A8W652_PLAMA</name>
<dbReference type="AlphaFoldDB" id="A0A1A8W652"/>